<reference evidence="1 3" key="1">
    <citation type="journal article" date="2014" name="BMC Genomics">
        <title>Genome sequence of Anopheles sinensis provides insight into genetics basis of mosquito competence for malaria parasites.</title>
        <authorList>
            <person name="Zhou D."/>
            <person name="Zhang D."/>
            <person name="Ding G."/>
            <person name="Shi L."/>
            <person name="Hou Q."/>
            <person name="Ye Y."/>
            <person name="Xu Y."/>
            <person name="Zhou H."/>
            <person name="Xiong C."/>
            <person name="Li S."/>
            <person name="Yu J."/>
            <person name="Hong S."/>
            <person name="Yu X."/>
            <person name="Zou P."/>
            <person name="Chen C."/>
            <person name="Chang X."/>
            <person name="Wang W."/>
            <person name="Lv Y."/>
            <person name="Sun Y."/>
            <person name="Ma L."/>
            <person name="Shen B."/>
            <person name="Zhu C."/>
        </authorList>
    </citation>
    <scope>NUCLEOTIDE SEQUENCE [LARGE SCALE GENOMIC DNA]</scope>
</reference>
<dbReference type="GO" id="GO:0004386">
    <property type="term" value="F:helicase activity"/>
    <property type="evidence" value="ECO:0007669"/>
    <property type="project" value="UniProtKB-KW"/>
</dbReference>
<keyword evidence="3" id="KW-1185">Reference proteome</keyword>
<dbReference type="EMBL" id="ATLV01023911">
    <property type="status" value="NOT_ANNOTATED_CDS"/>
    <property type="molecule type" value="Genomic_DNA"/>
</dbReference>
<keyword evidence="1" id="KW-0347">Helicase</keyword>
<evidence type="ECO:0000313" key="1">
    <source>
        <dbReference type="EMBL" id="KFB49877.1"/>
    </source>
</evidence>
<keyword evidence="1" id="KW-0378">Hydrolase</keyword>
<keyword evidence="1" id="KW-0067">ATP-binding</keyword>
<reference evidence="2" key="2">
    <citation type="submission" date="2020-05" db="UniProtKB">
        <authorList>
            <consortium name="EnsemblMetazoa"/>
        </authorList>
    </citation>
    <scope>IDENTIFICATION</scope>
</reference>
<proteinExistence type="predicted"/>
<organism evidence="1">
    <name type="scientific">Anopheles sinensis</name>
    <name type="common">Mosquito</name>
    <dbReference type="NCBI Taxonomy" id="74873"/>
    <lineage>
        <taxon>Eukaryota</taxon>
        <taxon>Metazoa</taxon>
        <taxon>Ecdysozoa</taxon>
        <taxon>Arthropoda</taxon>
        <taxon>Hexapoda</taxon>
        <taxon>Insecta</taxon>
        <taxon>Pterygota</taxon>
        <taxon>Neoptera</taxon>
        <taxon>Endopterygota</taxon>
        <taxon>Diptera</taxon>
        <taxon>Nematocera</taxon>
        <taxon>Culicoidea</taxon>
        <taxon>Culicidae</taxon>
        <taxon>Anophelinae</taxon>
        <taxon>Anopheles</taxon>
    </lineage>
</organism>
<dbReference type="Proteomes" id="UP000030765">
    <property type="component" value="Unassembled WGS sequence"/>
</dbReference>
<keyword evidence="1" id="KW-0547">Nucleotide-binding</keyword>
<dbReference type="EMBL" id="KE525347">
    <property type="protein sequence ID" value="KFB49877.1"/>
    <property type="molecule type" value="Genomic_DNA"/>
</dbReference>
<gene>
    <name evidence="1" type="ORF">ZHAS_00017903</name>
</gene>
<dbReference type="EnsemblMetazoa" id="ASIC017903-RA">
    <property type="protein sequence ID" value="ASIC017903-PA"/>
    <property type="gene ID" value="ASIC017903"/>
</dbReference>
<evidence type="ECO:0000313" key="2">
    <source>
        <dbReference type="EnsemblMetazoa" id="ASIC017903-PA"/>
    </source>
</evidence>
<protein>
    <submittedName>
        <fullName evidence="1 2">DEAD/DEAH box helicase</fullName>
    </submittedName>
</protein>
<name>A0A084WI33_ANOSI</name>
<accession>A0A084WI33</accession>
<dbReference type="VEuPathDB" id="VectorBase:ASIC017903"/>
<sequence length="72" mass="8038">MHPCVRLPVRQYSGQVRPSERTKGPFRGTIRVMLAHPTLTKVSLATSSGGFFIFLPQRRQCGFSTTAVGCWE</sequence>
<dbReference type="AlphaFoldDB" id="A0A084WI33"/>
<evidence type="ECO:0000313" key="3">
    <source>
        <dbReference type="Proteomes" id="UP000030765"/>
    </source>
</evidence>